<proteinExistence type="inferred from homology"/>
<dbReference type="InterPro" id="IPR001680">
    <property type="entry name" value="WD40_rpt"/>
</dbReference>
<dbReference type="PROSITE" id="PS50181">
    <property type="entry name" value="FBOX"/>
    <property type="match status" value="1"/>
</dbReference>
<dbReference type="PROSITE" id="PS50294">
    <property type="entry name" value="WD_REPEATS_REGION"/>
    <property type="match status" value="3"/>
</dbReference>
<accession>A0AAI9ZH61</accession>
<keyword evidence="3" id="KW-0677">Repeat</keyword>
<evidence type="ECO:0000256" key="4">
    <source>
        <dbReference type="PROSITE-ProRule" id="PRU00221"/>
    </source>
</evidence>
<reference evidence="7" key="1">
    <citation type="submission" date="2021-06" db="EMBL/GenBank/DDBJ databases">
        <title>Comparative genomics, transcriptomics and evolutionary studies reveal genomic signatures of adaptation to plant cell wall in hemibiotrophic fungi.</title>
        <authorList>
            <consortium name="DOE Joint Genome Institute"/>
            <person name="Baroncelli R."/>
            <person name="Diaz J.F."/>
            <person name="Benocci T."/>
            <person name="Peng M."/>
            <person name="Battaglia E."/>
            <person name="Haridas S."/>
            <person name="Andreopoulos W."/>
            <person name="Labutti K."/>
            <person name="Pangilinan J."/>
            <person name="Floch G.L."/>
            <person name="Makela M.R."/>
            <person name="Henrissat B."/>
            <person name="Grigoriev I.V."/>
            <person name="Crouch J.A."/>
            <person name="De Vries R.P."/>
            <person name="Sukno S.A."/>
            <person name="Thon M.R."/>
        </authorList>
    </citation>
    <scope>NUCLEOTIDE SEQUENCE</scope>
    <source>
        <strain evidence="7">CBS 102054</strain>
    </source>
</reference>
<dbReference type="InterPro" id="IPR020472">
    <property type="entry name" value="WD40_PAC1"/>
</dbReference>
<dbReference type="AlphaFoldDB" id="A0AAI9ZH61"/>
<gene>
    <name evidence="7" type="ORF">BDP81DRAFT_332048</name>
</gene>
<dbReference type="SUPFAM" id="SSF50978">
    <property type="entry name" value="WD40 repeat-like"/>
    <property type="match status" value="1"/>
</dbReference>
<dbReference type="InterPro" id="IPR036047">
    <property type="entry name" value="F-box-like_dom_sf"/>
</dbReference>
<dbReference type="InterPro" id="IPR036322">
    <property type="entry name" value="WD40_repeat_dom_sf"/>
</dbReference>
<feature type="region of interest" description="Disordered" evidence="5">
    <location>
        <begin position="1"/>
        <end position="31"/>
    </location>
</feature>
<dbReference type="SMART" id="SM00320">
    <property type="entry name" value="WD40"/>
    <property type="match status" value="6"/>
</dbReference>
<keyword evidence="8" id="KW-1185">Reference proteome</keyword>
<feature type="region of interest" description="Disordered" evidence="5">
    <location>
        <begin position="216"/>
        <end position="253"/>
    </location>
</feature>
<feature type="compositionally biased region" description="Polar residues" evidence="5">
    <location>
        <begin position="20"/>
        <end position="29"/>
    </location>
</feature>
<dbReference type="PRINTS" id="PR00320">
    <property type="entry name" value="GPROTEINBRPT"/>
</dbReference>
<protein>
    <submittedName>
        <fullName evidence="7">F-box/WD repeat domain-containing protein 1A</fullName>
    </submittedName>
</protein>
<feature type="repeat" description="WD" evidence="4">
    <location>
        <begin position="535"/>
        <end position="574"/>
    </location>
</feature>
<dbReference type="PROSITE" id="PS50082">
    <property type="entry name" value="WD_REPEATS_2"/>
    <property type="match status" value="4"/>
</dbReference>
<feature type="region of interest" description="Disordered" evidence="5">
    <location>
        <begin position="722"/>
        <end position="749"/>
    </location>
</feature>
<comment type="similarity">
    <text evidence="1">Belongs to the WD repeat MET30/SCONB/SCON-2 family.</text>
</comment>
<feature type="repeat" description="WD" evidence="4">
    <location>
        <begin position="372"/>
        <end position="415"/>
    </location>
</feature>
<feature type="compositionally biased region" description="Low complexity" evidence="5">
    <location>
        <begin position="725"/>
        <end position="747"/>
    </location>
</feature>
<dbReference type="CDD" id="cd00200">
    <property type="entry name" value="WD40"/>
    <property type="match status" value="1"/>
</dbReference>
<evidence type="ECO:0000259" key="6">
    <source>
        <dbReference type="PROSITE" id="PS50181"/>
    </source>
</evidence>
<evidence type="ECO:0000313" key="8">
    <source>
        <dbReference type="Proteomes" id="UP001243989"/>
    </source>
</evidence>
<dbReference type="PANTHER" id="PTHR14604:SF4">
    <property type="entry name" value="F-BOX DOMAIN-CONTAINING PROTEIN"/>
    <property type="match status" value="1"/>
</dbReference>
<evidence type="ECO:0000256" key="5">
    <source>
        <dbReference type="SAM" id="MobiDB-lite"/>
    </source>
</evidence>
<comment type="caution">
    <text evidence="7">The sequence shown here is derived from an EMBL/GenBank/DDBJ whole genome shotgun (WGS) entry which is preliminary data.</text>
</comment>
<feature type="repeat" description="WD" evidence="4">
    <location>
        <begin position="331"/>
        <end position="370"/>
    </location>
</feature>
<dbReference type="Gene3D" id="2.130.10.10">
    <property type="entry name" value="YVTN repeat-like/Quinoprotein amine dehydrogenase"/>
    <property type="match status" value="2"/>
</dbReference>
<feature type="region of interest" description="Disordered" evidence="5">
    <location>
        <begin position="839"/>
        <end position="861"/>
    </location>
</feature>
<feature type="region of interest" description="Disordered" evidence="5">
    <location>
        <begin position="622"/>
        <end position="641"/>
    </location>
</feature>
<dbReference type="PANTHER" id="PTHR14604">
    <property type="entry name" value="WD40 REPEAT PF20"/>
    <property type="match status" value="1"/>
</dbReference>
<dbReference type="GeneID" id="85470421"/>
<evidence type="ECO:0000313" key="7">
    <source>
        <dbReference type="EMBL" id="KAK1623346.1"/>
    </source>
</evidence>
<feature type="region of interest" description="Disordered" evidence="5">
    <location>
        <begin position="895"/>
        <end position="960"/>
    </location>
</feature>
<feature type="domain" description="F-box" evidence="6">
    <location>
        <begin position="82"/>
        <end position="128"/>
    </location>
</feature>
<evidence type="ECO:0000256" key="1">
    <source>
        <dbReference type="ARBA" id="ARBA00007968"/>
    </source>
</evidence>
<dbReference type="InterPro" id="IPR001810">
    <property type="entry name" value="F-box_dom"/>
</dbReference>
<dbReference type="Pfam" id="PF12937">
    <property type="entry name" value="F-box-like"/>
    <property type="match status" value="1"/>
</dbReference>
<evidence type="ECO:0000256" key="3">
    <source>
        <dbReference type="ARBA" id="ARBA00022737"/>
    </source>
</evidence>
<feature type="region of interest" description="Disordered" evidence="5">
    <location>
        <begin position="148"/>
        <end position="180"/>
    </location>
</feature>
<dbReference type="RefSeq" id="XP_060439341.1">
    <property type="nucleotide sequence ID" value="XM_060585559.1"/>
</dbReference>
<dbReference type="SUPFAM" id="SSF81383">
    <property type="entry name" value="F-box domain"/>
    <property type="match status" value="1"/>
</dbReference>
<sequence length="1006" mass="110497">MSAFTSQQPDEGYSEDPLNPSFSSAQDVSASRPPADLPAWLAQHLPGLSASEKTELAIALLDQLPTSAVVEIVQRLHPRIYINFVHYLPTEVCLKILGYLDPVSLINVAKACHAWHELALDRKLWEKLYHMEGWKAIYSEVNKWEEDANKRQNQSPSSLHRVRSCEDGHTHKKRAISEDNDLEMTDAGASITREDSMNSIMGNSIFGSPASSFGFSRSSATPQHGEMDLDRSASGSTRRSAERNFGLDTKGKGKASPMLRAALVKEDSLPPMMSADAPGGIVRSSLWSWDAPSRRYRLDWKYLYTMRHRLEQNWELGKYTNFQLPHPDHPQEGHQECIYSLQFDSEYLVSGSRDKTLRIWSLHTQRLLRPPLEGHTGSVLCLQFDADKDEDLIVSGSSDSNVILWKFSTGQMIQRLKNAHSESVLNIKFDKRILVTCSKDKTIKIFNRRPLKYGDPGYGDGDVVFNAPKRLRDYGYGNPMDDLPIKPPYSLIGSLDGHGAAVNAVQIHDNEVVSASGDRNIKVWDWTKQVCIRTVVGHSKGIACVQYDGRRIVSGSSDNEVKVFDRFTGLEVASLRAHTNLVRTVQAGFGDLPYSAEEDKAEAKRIDEMYFKAVADGVVSPFSDHGSRRGRAQARNAGSQRPEDITAYGAILPPGGGGGKYARIVSGSYDQGIIIWRRDKEGVWKDTQHLRQEDGAAAAQSQAQAAAREASQLTAEQMLANLEAGSPSTVRGTRGSSSSTGSPRTTVDNPIIATITPDSAQAFMNLIDTVVPRGPTQLRQALHHYPTMLVYNSHIQAAIGREPSPRIRADLRNVLNAALLETQLNQSRRLVANREAQTIDPPALPPMNGFAPPSNHSVQHQPTLASLQIQAVRQQMQIQQQQEAAASAAAATAAAGPAAGPATPQVQGHLHIQGQGQNQAQPTQPGAPVQTQATPVPVQGAQNPVPDAAHHPHIANGDNGPARVFKLQYDARRIICCSQTSVIVGWDFCNNDPELEEVSRFFGTVE</sequence>
<keyword evidence="2 4" id="KW-0853">WD repeat</keyword>
<organism evidence="7 8">
    <name type="scientific">Colletotrichum phormii</name>
    <dbReference type="NCBI Taxonomy" id="359342"/>
    <lineage>
        <taxon>Eukaryota</taxon>
        <taxon>Fungi</taxon>
        <taxon>Dikarya</taxon>
        <taxon>Ascomycota</taxon>
        <taxon>Pezizomycotina</taxon>
        <taxon>Sordariomycetes</taxon>
        <taxon>Hypocreomycetidae</taxon>
        <taxon>Glomerellales</taxon>
        <taxon>Glomerellaceae</taxon>
        <taxon>Colletotrichum</taxon>
        <taxon>Colletotrichum acutatum species complex</taxon>
    </lineage>
</organism>
<dbReference type="EMBL" id="JAHMHQ010000029">
    <property type="protein sequence ID" value="KAK1623346.1"/>
    <property type="molecule type" value="Genomic_DNA"/>
</dbReference>
<dbReference type="InterPro" id="IPR015943">
    <property type="entry name" value="WD40/YVTN_repeat-like_dom_sf"/>
</dbReference>
<feature type="repeat" description="WD" evidence="4">
    <location>
        <begin position="495"/>
        <end position="534"/>
    </location>
</feature>
<name>A0AAI9ZH61_9PEZI</name>
<dbReference type="Pfam" id="PF00400">
    <property type="entry name" value="WD40"/>
    <property type="match status" value="5"/>
</dbReference>
<dbReference type="InterPro" id="IPR050995">
    <property type="entry name" value="WD-F-box_domain-protein"/>
</dbReference>
<dbReference type="Gene3D" id="1.20.1280.50">
    <property type="match status" value="1"/>
</dbReference>
<dbReference type="Proteomes" id="UP001243989">
    <property type="component" value="Unassembled WGS sequence"/>
</dbReference>
<evidence type="ECO:0000256" key="2">
    <source>
        <dbReference type="ARBA" id="ARBA00022574"/>
    </source>
</evidence>
<dbReference type="SMART" id="SM00256">
    <property type="entry name" value="FBOX"/>
    <property type="match status" value="1"/>
</dbReference>
<feature type="compositionally biased region" description="Low complexity" evidence="5">
    <location>
        <begin position="895"/>
        <end position="928"/>
    </location>
</feature>